<organism evidence="1 2">
    <name type="scientific">Cylicocyclus nassatus</name>
    <name type="common">Nematode worm</name>
    <dbReference type="NCBI Taxonomy" id="53992"/>
    <lineage>
        <taxon>Eukaryota</taxon>
        <taxon>Metazoa</taxon>
        <taxon>Ecdysozoa</taxon>
        <taxon>Nematoda</taxon>
        <taxon>Chromadorea</taxon>
        <taxon>Rhabditida</taxon>
        <taxon>Rhabditina</taxon>
        <taxon>Rhabditomorpha</taxon>
        <taxon>Strongyloidea</taxon>
        <taxon>Strongylidae</taxon>
        <taxon>Cylicocyclus</taxon>
    </lineage>
</organism>
<keyword evidence="2" id="KW-1185">Reference proteome</keyword>
<accession>A0AA36GX45</accession>
<dbReference type="EMBL" id="CATQJL010000223">
    <property type="protein sequence ID" value="CAJ0599980.1"/>
    <property type="molecule type" value="Genomic_DNA"/>
</dbReference>
<dbReference type="Proteomes" id="UP001176961">
    <property type="component" value="Unassembled WGS sequence"/>
</dbReference>
<reference evidence="1" key="1">
    <citation type="submission" date="2023-07" db="EMBL/GenBank/DDBJ databases">
        <authorList>
            <consortium name="CYATHOMIX"/>
        </authorList>
    </citation>
    <scope>NUCLEOTIDE SEQUENCE</scope>
    <source>
        <strain evidence="1">N/A</strain>
    </source>
</reference>
<gene>
    <name evidence="1" type="ORF">CYNAS_LOCUS11963</name>
</gene>
<proteinExistence type="predicted"/>
<evidence type="ECO:0000313" key="2">
    <source>
        <dbReference type="Proteomes" id="UP001176961"/>
    </source>
</evidence>
<dbReference type="AlphaFoldDB" id="A0AA36GX45"/>
<name>A0AA36GX45_CYLNA</name>
<comment type="caution">
    <text evidence="1">The sequence shown here is derived from an EMBL/GenBank/DDBJ whole genome shotgun (WGS) entry which is preliminary data.</text>
</comment>
<evidence type="ECO:0000313" key="1">
    <source>
        <dbReference type="EMBL" id="CAJ0599980.1"/>
    </source>
</evidence>
<sequence>MVKLNVSRKPSFGGFISPRNKLLLPDLWYLGGYHDAIENPRSQSPLLFCNSAMKWLAFVLLFIQAEFNSSCIFDKVEEFLGKSLRWFQANENQCFAACYGDMNCTALTYKEGSCSLYSVGVGSHQCTTNASVCYILQRDEVAPVCARYANF</sequence>
<evidence type="ECO:0008006" key="3">
    <source>
        <dbReference type="Google" id="ProtNLM"/>
    </source>
</evidence>
<protein>
    <recommendedName>
        <fullName evidence="3">Apple domain-containing protein</fullName>
    </recommendedName>
</protein>